<dbReference type="Proteomes" id="UP000789860">
    <property type="component" value="Unassembled WGS sequence"/>
</dbReference>
<feature type="non-terminal residue" evidence="1">
    <location>
        <position position="1"/>
    </location>
</feature>
<organism evidence="1 2">
    <name type="scientific">Scutellospora calospora</name>
    <dbReference type="NCBI Taxonomy" id="85575"/>
    <lineage>
        <taxon>Eukaryota</taxon>
        <taxon>Fungi</taxon>
        <taxon>Fungi incertae sedis</taxon>
        <taxon>Mucoromycota</taxon>
        <taxon>Glomeromycotina</taxon>
        <taxon>Glomeromycetes</taxon>
        <taxon>Diversisporales</taxon>
        <taxon>Gigasporaceae</taxon>
        <taxon>Scutellospora</taxon>
    </lineage>
</organism>
<keyword evidence="2" id="KW-1185">Reference proteome</keyword>
<dbReference type="EMBL" id="CAJVPM010040679">
    <property type="protein sequence ID" value="CAG8704003.1"/>
    <property type="molecule type" value="Genomic_DNA"/>
</dbReference>
<name>A0ACA9PFW8_9GLOM</name>
<comment type="caution">
    <text evidence="1">The sequence shown here is derived from an EMBL/GenBank/DDBJ whole genome shotgun (WGS) entry which is preliminary data.</text>
</comment>
<evidence type="ECO:0000313" key="1">
    <source>
        <dbReference type="EMBL" id="CAG8704003.1"/>
    </source>
</evidence>
<proteinExistence type="predicted"/>
<protein>
    <submittedName>
        <fullName evidence="1">241_t:CDS:1</fullName>
    </submittedName>
</protein>
<gene>
    <name evidence="1" type="ORF">SCALOS_LOCUS10601</name>
</gene>
<evidence type="ECO:0000313" key="2">
    <source>
        <dbReference type="Proteomes" id="UP000789860"/>
    </source>
</evidence>
<sequence>NEWIAKLEKDMETHRADYGFIVATCENDKPIRPLDSRKKIYISGDNINIFIVAKIMRELLITKCNFETILKSDEKEQKLKNLKE</sequence>
<accession>A0ACA9PFW8</accession>
<reference evidence="1" key="1">
    <citation type="submission" date="2021-06" db="EMBL/GenBank/DDBJ databases">
        <authorList>
            <person name="Kallberg Y."/>
            <person name="Tangrot J."/>
            <person name="Rosling A."/>
        </authorList>
    </citation>
    <scope>NUCLEOTIDE SEQUENCE</scope>
    <source>
        <strain evidence="1">AU212A</strain>
    </source>
</reference>